<reference evidence="1 2" key="2">
    <citation type="journal article" date="2019" name="G3 (Bethesda)">
        <title>Hybrid Assembly of the Genome of the Entomopathogenic Nematode Steinernema carpocapsae Identifies the X-Chromosome.</title>
        <authorList>
            <person name="Serra L."/>
            <person name="Macchietto M."/>
            <person name="Macias-Munoz A."/>
            <person name="McGill C.J."/>
            <person name="Rodriguez I.M."/>
            <person name="Rodriguez B."/>
            <person name="Murad R."/>
            <person name="Mortazavi A."/>
        </authorList>
    </citation>
    <scope>NUCLEOTIDE SEQUENCE [LARGE SCALE GENOMIC DNA]</scope>
    <source>
        <strain evidence="1 2">ALL</strain>
    </source>
</reference>
<dbReference type="EMBL" id="CM016762">
    <property type="protein sequence ID" value="TMS39625.1"/>
    <property type="molecule type" value="Genomic_DNA"/>
</dbReference>
<gene>
    <name evidence="1" type="ORF">L596_006118</name>
</gene>
<proteinExistence type="predicted"/>
<evidence type="ECO:0000313" key="2">
    <source>
        <dbReference type="Proteomes" id="UP000298663"/>
    </source>
</evidence>
<accession>A0A4U8V2K5</accession>
<dbReference type="AlphaFoldDB" id="A0A4U8V2K5"/>
<sequence length="90" mass="10435">MSIFGLFRSLIEQDNMNIDKIAAQLLAFTQTAYVRVVKDYWKPILNLYAYVVTIGKNVKQCVQYHHAKTIFTYIVTYFDSASKHTLITLP</sequence>
<name>A0A4U8V2K5_STECR</name>
<reference evidence="1 2" key="1">
    <citation type="journal article" date="2015" name="Genome Biol.">
        <title>Comparative genomics of Steinernema reveals deeply conserved gene regulatory networks.</title>
        <authorList>
            <person name="Dillman A.R."/>
            <person name="Macchietto M."/>
            <person name="Porter C.F."/>
            <person name="Rogers A."/>
            <person name="Williams B."/>
            <person name="Antoshechkin I."/>
            <person name="Lee M.M."/>
            <person name="Goodwin Z."/>
            <person name="Lu X."/>
            <person name="Lewis E.E."/>
            <person name="Goodrich-Blair H."/>
            <person name="Stock S.P."/>
            <person name="Adams B.J."/>
            <person name="Sternberg P.W."/>
            <person name="Mortazavi A."/>
        </authorList>
    </citation>
    <scope>NUCLEOTIDE SEQUENCE [LARGE SCALE GENOMIC DNA]</scope>
    <source>
        <strain evidence="1 2">ALL</strain>
    </source>
</reference>
<keyword evidence="2" id="KW-1185">Reference proteome</keyword>
<protein>
    <submittedName>
        <fullName evidence="1">Uncharacterized protein</fullName>
    </submittedName>
</protein>
<organism evidence="1 2">
    <name type="scientific">Steinernema carpocapsae</name>
    <name type="common">Entomopathogenic nematode</name>
    <dbReference type="NCBI Taxonomy" id="34508"/>
    <lineage>
        <taxon>Eukaryota</taxon>
        <taxon>Metazoa</taxon>
        <taxon>Ecdysozoa</taxon>
        <taxon>Nematoda</taxon>
        <taxon>Chromadorea</taxon>
        <taxon>Rhabditida</taxon>
        <taxon>Tylenchina</taxon>
        <taxon>Panagrolaimomorpha</taxon>
        <taxon>Strongyloidoidea</taxon>
        <taxon>Steinernematidae</taxon>
        <taxon>Steinernema</taxon>
    </lineage>
</organism>
<dbReference type="Proteomes" id="UP000298663">
    <property type="component" value="Chromosome X"/>
</dbReference>
<evidence type="ECO:0000313" key="1">
    <source>
        <dbReference type="EMBL" id="TMS39625.1"/>
    </source>
</evidence>